<dbReference type="AlphaFoldDB" id="A0A0D3JIH6"/>
<dbReference type="EnsemblProtists" id="EOD13216">
    <property type="protein sequence ID" value="EOD13216"/>
    <property type="gene ID" value="EMIHUDRAFT_212999"/>
</dbReference>
<proteinExistence type="predicted"/>
<dbReference type="HOGENOM" id="CLU_1236985_0_0_1"/>
<evidence type="ECO:0000313" key="2">
    <source>
        <dbReference type="Proteomes" id="UP000013827"/>
    </source>
</evidence>
<dbReference type="Proteomes" id="UP000013827">
    <property type="component" value="Unassembled WGS sequence"/>
</dbReference>
<dbReference type="GeneID" id="17268856"/>
<dbReference type="RefSeq" id="XP_005775740.1">
    <property type="nucleotide sequence ID" value="XM_005775683.1"/>
</dbReference>
<reference evidence="2" key="1">
    <citation type="journal article" date="2013" name="Nature">
        <title>Pan genome of the phytoplankton Emiliania underpins its global distribution.</title>
        <authorList>
            <person name="Read B.A."/>
            <person name="Kegel J."/>
            <person name="Klute M.J."/>
            <person name="Kuo A."/>
            <person name="Lefebvre S.C."/>
            <person name="Maumus F."/>
            <person name="Mayer C."/>
            <person name="Miller J."/>
            <person name="Monier A."/>
            <person name="Salamov A."/>
            <person name="Young J."/>
            <person name="Aguilar M."/>
            <person name="Claverie J.M."/>
            <person name="Frickenhaus S."/>
            <person name="Gonzalez K."/>
            <person name="Herman E.K."/>
            <person name="Lin Y.C."/>
            <person name="Napier J."/>
            <person name="Ogata H."/>
            <person name="Sarno A.F."/>
            <person name="Shmutz J."/>
            <person name="Schroeder D."/>
            <person name="de Vargas C."/>
            <person name="Verret F."/>
            <person name="von Dassow P."/>
            <person name="Valentin K."/>
            <person name="Van de Peer Y."/>
            <person name="Wheeler G."/>
            <person name="Dacks J.B."/>
            <person name="Delwiche C.F."/>
            <person name="Dyhrman S.T."/>
            <person name="Glockner G."/>
            <person name="John U."/>
            <person name="Richards T."/>
            <person name="Worden A.Z."/>
            <person name="Zhang X."/>
            <person name="Grigoriev I.V."/>
            <person name="Allen A.E."/>
            <person name="Bidle K."/>
            <person name="Borodovsky M."/>
            <person name="Bowler C."/>
            <person name="Brownlee C."/>
            <person name="Cock J.M."/>
            <person name="Elias M."/>
            <person name="Gladyshev V.N."/>
            <person name="Groth M."/>
            <person name="Guda C."/>
            <person name="Hadaegh A."/>
            <person name="Iglesias-Rodriguez M.D."/>
            <person name="Jenkins J."/>
            <person name="Jones B.M."/>
            <person name="Lawson T."/>
            <person name="Leese F."/>
            <person name="Lindquist E."/>
            <person name="Lobanov A."/>
            <person name="Lomsadze A."/>
            <person name="Malik S.B."/>
            <person name="Marsh M.E."/>
            <person name="Mackinder L."/>
            <person name="Mock T."/>
            <person name="Mueller-Roeber B."/>
            <person name="Pagarete A."/>
            <person name="Parker M."/>
            <person name="Probert I."/>
            <person name="Quesneville H."/>
            <person name="Raines C."/>
            <person name="Rensing S.A."/>
            <person name="Riano-Pachon D.M."/>
            <person name="Richier S."/>
            <person name="Rokitta S."/>
            <person name="Shiraiwa Y."/>
            <person name="Soanes D.M."/>
            <person name="van der Giezen M."/>
            <person name="Wahlund T.M."/>
            <person name="Williams B."/>
            <person name="Wilson W."/>
            <person name="Wolfe G."/>
            <person name="Wurch L.L."/>
        </authorList>
    </citation>
    <scope>NUCLEOTIDE SEQUENCE</scope>
</reference>
<name>A0A0D3JIH6_EMIH1</name>
<sequence>MLHLVCEHMQGRYSAQQGSYTDRTRFGGARRWGQPHVCHVSPANISILQFFHFGVVPNATPAILKHHACRDEVTALPDRLHYLPGGLLSGIGAPTHVVAHSGLWDLLKLCNESHDRALRMLGPGQRYEHWLRTKLLEPLRALFPNSRLSWRTLLRVRGDANNQSYVNRGCALPPYEQARVTLAGAAGESAARAVNVPVLNLARAFDDMINERGEQAGGCQHTSR</sequence>
<dbReference type="PaxDb" id="2903-EOD13216"/>
<evidence type="ECO:0000313" key="1">
    <source>
        <dbReference type="EnsemblProtists" id="EOD23311"/>
    </source>
</evidence>
<dbReference type="KEGG" id="ehx:EMIHUDRAFT_212999"/>
<dbReference type="GeneID" id="17259352"/>
<accession>A0A0D3JIH6</accession>
<dbReference type="EnsemblProtists" id="EOD23311">
    <property type="protein sequence ID" value="EOD23311"/>
    <property type="gene ID" value="EMIHUDRAFT_239857"/>
</dbReference>
<keyword evidence="2" id="KW-1185">Reference proteome</keyword>
<protein>
    <submittedName>
        <fullName evidence="1">Uncharacterized protein</fullName>
    </submittedName>
</protein>
<organism evidence="1 2">
    <name type="scientific">Emiliania huxleyi (strain CCMP1516)</name>
    <dbReference type="NCBI Taxonomy" id="280463"/>
    <lineage>
        <taxon>Eukaryota</taxon>
        <taxon>Haptista</taxon>
        <taxon>Haptophyta</taxon>
        <taxon>Prymnesiophyceae</taxon>
        <taxon>Isochrysidales</taxon>
        <taxon>Noelaerhabdaceae</taxon>
        <taxon>Emiliania</taxon>
    </lineage>
</organism>
<dbReference type="KEGG" id="ehx:EMIHUDRAFT_239857"/>
<dbReference type="RefSeq" id="XP_005765645.1">
    <property type="nucleotide sequence ID" value="XM_005765588.1"/>
</dbReference>
<reference evidence="1" key="2">
    <citation type="submission" date="2024-10" db="UniProtKB">
        <authorList>
            <consortium name="EnsemblProtists"/>
        </authorList>
    </citation>
    <scope>IDENTIFICATION</scope>
</reference>